<dbReference type="Pfam" id="PF00849">
    <property type="entry name" value="PseudoU_synth_2"/>
    <property type="match status" value="1"/>
</dbReference>
<dbReference type="EC" id="5.4.99.-" evidence="5"/>
<evidence type="ECO:0000256" key="3">
    <source>
        <dbReference type="ARBA" id="ARBA00023235"/>
    </source>
</evidence>
<dbReference type="NCBIfam" id="TIGR00005">
    <property type="entry name" value="rluA_subfam"/>
    <property type="match status" value="1"/>
</dbReference>
<organism evidence="7 8">
    <name type="scientific">Pradoshia eiseniae</name>
    <dbReference type="NCBI Taxonomy" id="2064768"/>
    <lineage>
        <taxon>Bacteria</taxon>
        <taxon>Bacillati</taxon>
        <taxon>Bacillota</taxon>
        <taxon>Bacilli</taxon>
        <taxon>Bacillales</taxon>
        <taxon>Bacillaceae</taxon>
        <taxon>Pradoshia</taxon>
    </lineage>
</organism>
<dbReference type="GO" id="GO:0009982">
    <property type="term" value="F:pseudouridine synthase activity"/>
    <property type="evidence" value="ECO:0007669"/>
    <property type="project" value="InterPro"/>
</dbReference>
<sequence>MLKINKNDKYANITVPNKWVGRTIEDLLKTELHVPKKMLHHWRMNKSLYYKEETLPWSVKVTPGDTLSIPIYEEEDNPIPSLDLPLDILYEDEDILVINKPAGLNTHPVNHEDTQTLTNAVSHYFLVNSIKTKPRHIHRLDKDTSGAILFAKHAYAGAILDEALADGQIKRTYAALVCGIMKKDYGTVNAPIGRDRHTAGRMRVSQSGKNAITHYRVDNRIMRANRTLVSCRLETGRTHQIRVHMSHIGHPLVNDVLYGGKKDSHMKGQALHAYKLNFLQPLTKERLQVECPIPWSL</sequence>
<dbReference type="RefSeq" id="WP_104850420.1">
    <property type="nucleotide sequence ID" value="NZ_PKOZ01000012.1"/>
</dbReference>
<comment type="similarity">
    <text evidence="2 5">Belongs to the pseudouridine synthase RluA family.</text>
</comment>
<keyword evidence="3 5" id="KW-0413">Isomerase</keyword>
<dbReference type="Proteomes" id="UP000239663">
    <property type="component" value="Unassembled WGS sequence"/>
</dbReference>
<dbReference type="PANTHER" id="PTHR21600:SF71">
    <property type="entry name" value="PSEUDOURIDINE SYNTHASE"/>
    <property type="match status" value="1"/>
</dbReference>
<evidence type="ECO:0000313" key="7">
    <source>
        <dbReference type="EMBL" id="PQD94253.1"/>
    </source>
</evidence>
<protein>
    <recommendedName>
        <fullName evidence="5">Pseudouridine synthase</fullName>
        <ecNumber evidence="5">5.4.99.-</ecNumber>
    </recommendedName>
</protein>
<evidence type="ECO:0000259" key="6">
    <source>
        <dbReference type="Pfam" id="PF00849"/>
    </source>
</evidence>
<feature type="active site" evidence="4">
    <location>
        <position position="141"/>
    </location>
</feature>
<evidence type="ECO:0000256" key="1">
    <source>
        <dbReference type="ARBA" id="ARBA00000073"/>
    </source>
</evidence>
<dbReference type="InterPro" id="IPR020103">
    <property type="entry name" value="PsdUridine_synth_cat_dom_sf"/>
</dbReference>
<dbReference type="OrthoDB" id="9807829at2"/>
<dbReference type="Gene3D" id="3.30.2350.10">
    <property type="entry name" value="Pseudouridine synthase"/>
    <property type="match status" value="1"/>
</dbReference>
<dbReference type="GO" id="GO:0000455">
    <property type="term" value="P:enzyme-directed rRNA pseudouridine synthesis"/>
    <property type="evidence" value="ECO:0007669"/>
    <property type="project" value="TreeGrafter"/>
</dbReference>
<dbReference type="CDD" id="cd02869">
    <property type="entry name" value="PseudoU_synth_RluA_like"/>
    <property type="match status" value="1"/>
</dbReference>
<feature type="domain" description="Pseudouridine synthase RsuA/RluA-like" evidence="6">
    <location>
        <begin position="94"/>
        <end position="247"/>
    </location>
</feature>
<reference evidence="7 8" key="1">
    <citation type="submission" date="2017-12" db="EMBL/GenBank/DDBJ databases">
        <title>Taxonomic description and draft genome of Pradoshia cofamensis Gen. nov., sp. nov., a thermotolerant bacillale isolated from anterior gut of earthworm Eisenia fetida.</title>
        <authorList>
            <person name="Saha T."/>
            <person name="Chakraborty R."/>
        </authorList>
    </citation>
    <scope>NUCLEOTIDE SEQUENCE [LARGE SCALE GENOMIC DNA]</scope>
    <source>
        <strain evidence="7 8">EAG3</strain>
    </source>
</reference>
<dbReference type="PANTHER" id="PTHR21600">
    <property type="entry name" value="MITOCHONDRIAL RNA PSEUDOURIDINE SYNTHASE"/>
    <property type="match status" value="1"/>
</dbReference>
<dbReference type="GO" id="GO:0003723">
    <property type="term" value="F:RNA binding"/>
    <property type="evidence" value="ECO:0007669"/>
    <property type="project" value="InterPro"/>
</dbReference>
<dbReference type="InterPro" id="IPR006224">
    <property type="entry name" value="PsdUridine_synth_RluA-like_CS"/>
</dbReference>
<dbReference type="InterPro" id="IPR006225">
    <property type="entry name" value="PsdUridine_synth_RluC/D"/>
</dbReference>
<proteinExistence type="inferred from homology"/>
<evidence type="ECO:0000256" key="4">
    <source>
        <dbReference type="PIRSR" id="PIRSR606225-1"/>
    </source>
</evidence>
<dbReference type="GO" id="GO:0140098">
    <property type="term" value="F:catalytic activity, acting on RNA"/>
    <property type="evidence" value="ECO:0007669"/>
    <property type="project" value="UniProtKB-ARBA"/>
</dbReference>
<comment type="function">
    <text evidence="5">Responsible for synthesis of pseudouridine from uracil.</text>
</comment>
<evidence type="ECO:0000313" key="8">
    <source>
        <dbReference type="Proteomes" id="UP000239663"/>
    </source>
</evidence>
<dbReference type="SUPFAM" id="SSF55120">
    <property type="entry name" value="Pseudouridine synthase"/>
    <property type="match status" value="1"/>
</dbReference>
<dbReference type="FunFam" id="3.30.2350.10:FF:000005">
    <property type="entry name" value="Pseudouridine synthase"/>
    <property type="match status" value="1"/>
</dbReference>
<evidence type="ECO:0000256" key="5">
    <source>
        <dbReference type="RuleBase" id="RU362028"/>
    </source>
</evidence>
<dbReference type="InterPro" id="IPR006145">
    <property type="entry name" value="PsdUridine_synth_RsuA/RluA"/>
</dbReference>
<dbReference type="PROSITE" id="PS01129">
    <property type="entry name" value="PSI_RLU"/>
    <property type="match status" value="1"/>
</dbReference>
<comment type="catalytic activity">
    <reaction evidence="1 5">
        <text>a uridine in RNA = a pseudouridine in RNA</text>
        <dbReference type="Rhea" id="RHEA:48348"/>
        <dbReference type="Rhea" id="RHEA-COMP:12068"/>
        <dbReference type="Rhea" id="RHEA-COMP:12069"/>
        <dbReference type="ChEBI" id="CHEBI:65314"/>
        <dbReference type="ChEBI" id="CHEBI:65315"/>
    </reaction>
</comment>
<dbReference type="InterPro" id="IPR050188">
    <property type="entry name" value="RluA_PseudoU_synthase"/>
</dbReference>
<keyword evidence="8" id="KW-1185">Reference proteome</keyword>
<dbReference type="AlphaFoldDB" id="A0A2S7MWW0"/>
<evidence type="ECO:0000256" key="2">
    <source>
        <dbReference type="ARBA" id="ARBA00010876"/>
    </source>
</evidence>
<dbReference type="EMBL" id="PKOZ01000012">
    <property type="protein sequence ID" value="PQD94253.1"/>
    <property type="molecule type" value="Genomic_DNA"/>
</dbReference>
<name>A0A2S7MWW0_9BACI</name>
<gene>
    <name evidence="7" type="ORF">CYL18_15400</name>
</gene>
<comment type="caution">
    <text evidence="7">The sequence shown here is derived from an EMBL/GenBank/DDBJ whole genome shotgun (WGS) entry which is preliminary data.</text>
</comment>
<accession>A0A2S7MWW0</accession>